<comment type="caution">
    <text evidence="1">The sequence shown here is derived from an EMBL/GenBank/DDBJ whole genome shotgun (WGS) entry which is preliminary data.</text>
</comment>
<dbReference type="AlphaFoldDB" id="A0A2N7BJE2"/>
<dbReference type="Proteomes" id="UP000235778">
    <property type="component" value="Unassembled WGS sequence"/>
</dbReference>
<evidence type="ECO:0000313" key="2">
    <source>
        <dbReference type="Proteomes" id="UP000235778"/>
    </source>
</evidence>
<reference evidence="2" key="1">
    <citation type="submission" date="2016-07" db="EMBL/GenBank/DDBJ databases">
        <title>Nontailed viruses are major unrecognized killers of bacteria in the ocean.</title>
        <authorList>
            <person name="Kauffman K."/>
            <person name="Hussain F."/>
            <person name="Yang J."/>
            <person name="Arevalo P."/>
            <person name="Brown J."/>
            <person name="Cutler M."/>
            <person name="Kelly L."/>
            <person name="Polz M.F."/>
        </authorList>
    </citation>
    <scope>NUCLEOTIDE SEQUENCE [LARGE SCALE GENOMIC DNA]</scope>
    <source>
        <strain evidence="2">10N.286.55.C1</strain>
    </source>
</reference>
<accession>A0A2N7BJE2</accession>
<dbReference type="EMBL" id="MCSI01000171">
    <property type="protein sequence ID" value="PME56760.1"/>
    <property type="molecule type" value="Genomic_DNA"/>
</dbReference>
<name>A0A2N7BJE2_9VIBR</name>
<sequence>MGYNTIVPGRHAGEDYLEKDAFLGFWGTPIGENSQPLKIEANGSLAPTLFEYLTGEAVVAGENGWGFPSLLNKLDVSVDR</sequence>
<evidence type="ECO:0000313" key="1">
    <source>
        <dbReference type="EMBL" id="PME56760.1"/>
    </source>
</evidence>
<organism evidence="1 2">
    <name type="scientific">Vibrio lentus</name>
    <dbReference type="NCBI Taxonomy" id="136468"/>
    <lineage>
        <taxon>Bacteria</taxon>
        <taxon>Pseudomonadati</taxon>
        <taxon>Pseudomonadota</taxon>
        <taxon>Gammaproteobacteria</taxon>
        <taxon>Vibrionales</taxon>
        <taxon>Vibrionaceae</taxon>
        <taxon>Vibrio</taxon>
    </lineage>
</organism>
<proteinExistence type="predicted"/>
<gene>
    <name evidence="1" type="ORF">BCV30_18575</name>
</gene>
<protein>
    <submittedName>
        <fullName evidence="1">Uncharacterized protein</fullName>
    </submittedName>
</protein>